<dbReference type="InterPro" id="IPR023296">
    <property type="entry name" value="Glyco_hydro_beta-prop_sf"/>
</dbReference>
<accession>A0ABU2NDD4</accession>
<comment type="caution">
    <text evidence="1">The sequence shown here is derived from an EMBL/GenBank/DDBJ whole genome shotgun (WGS) entry which is preliminary data.</text>
</comment>
<evidence type="ECO:0000313" key="2">
    <source>
        <dbReference type="Proteomes" id="UP001183202"/>
    </source>
</evidence>
<proteinExistence type="predicted"/>
<dbReference type="Proteomes" id="UP001183202">
    <property type="component" value="Unassembled WGS sequence"/>
</dbReference>
<reference evidence="2" key="1">
    <citation type="submission" date="2023-07" db="EMBL/GenBank/DDBJ databases">
        <title>30 novel species of actinomycetes from the DSMZ collection.</title>
        <authorList>
            <person name="Nouioui I."/>
        </authorList>
    </citation>
    <scope>NUCLEOTIDE SEQUENCE [LARGE SCALE GENOMIC DNA]</scope>
    <source>
        <strain evidence="2">DSM 45834</strain>
    </source>
</reference>
<protein>
    <recommendedName>
        <fullName evidence="3">Glycosyl hydrolases family 43</fullName>
    </recommendedName>
</protein>
<organism evidence="1 2">
    <name type="scientific">Pseudonocardia charpentierae</name>
    <dbReference type="NCBI Taxonomy" id="3075545"/>
    <lineage>
        <taxon>Bacteria</taxon>
        <taxon>Bacillati</taxon>
        <taxon>Actinomycetota</taxon>
        <taxon>Actinomycetes</taxon>
        <taxon>Pseudonocardiales</taxon>
        <taxon>Pseudonocardiaceae</taxon>
        <taxon>Pseudonocardia</taxon>
    </lineage>
</organism>
<name>A0ABU2NDD4_9PSEU</name>
<dbReference type="RefSeq" id="WP_311558465.1">
    <property type="nucleotide sequence ID" value="NZ_JAVREJ010000015.1"/>
</dbReference>
<dbReference type="EMBL" id="JAVREJ010000015">
    <property type="protein sequence ID" value="MDT0351965.1"/>
    <property type="molecule type" value="Genomic_DNA"/>
</dbReference>
<keyword evidence="2" id="KW-1185">Reference proteome</keyword>
<evidence type="ECO:0008006" key="3">
    <source>
        <dbReference type="Google" id="ProtNLM"/>
    </source>
</evidence>
<evidence type="ECO:0000313" key="1">
    <source>
        <dbReference type="EMBL" id="MDT0351965.1"/>
    </source>
</evidence>
<dbReference type="Gene3D" id="2.115.10.20">
    <property type="entry name" value="Glycosyl hydrolase domain, family 43"/>
    <property type="match status" value="2"/>
</dbReference>
<gene>
    <name evidence="1" type="ORF">RM445_20770</name>
</gene>
<dbReference type="SUPFAM" id="SSF75005">
    <property type="entry name" value="Arabinanase/levansucrase/invertase"/>
    <property type="match status" value="1"/>
</dbReference>
<sequence length="324" mass="34894">MPGPAITPDDLPVLPVPRITDAAVAVAPPGSGAGFWSGAPSALLVDGVYHLAYRMRAPLGRGRGMANVVARSTDGVRFEPVAEVTKERFGAESLERPALVHTPDGRWRLYVSCATPGTKHWWVDVLESDTPEGLADAPRRTVLPGSDRHAVKDPVVIHRNGVWHLWASVHPLDLPHHEDRMTTEYATSLDGLEWTWRGTALAPTPDAWDARGVRVSAVFEAPGGLAATYDGRASAAENWEERTGLALPADRPGFFTAVGDAPVAESPEGLRGLRYLSVVALPDGGYRLYYEATRVDNAHELRTELIAAPRVDEAAESAEDLVGV</sequence>